<dbReference type="PANTHER" id="PTHR43409:SF7">
    <property type="entry name" value="BLL1977 PROTEIN"/>
    <property type="match status" value="1"/>
</dbReference>
<dbReference type="RefSeq" id="WP_012175832.1">
    <property type="nucleotide sequence ID" value="NC_009943.1"/>
</dbReference>
<dbReference type="InterPro" id="IPR034466">
    <property type="entry name" value="Methyltransferase_Class_B"/>
</dbReference>
<protein>
    <submittedName>
        <fullName evidence="11">Radical SAM domain protein</fullName>
    </submittedName>
</protein>
<dbReference type="eggNOG" id="COG1032">
    <property type="taxonomic scope" value="Bacteria"/>
</dbReference>
<dbReference type="PROSITE" id="PS51918">
    <property type="entry name" value="RADICAL_SAM"/>
    <property type="match status" value="1"/>
</dbReference>
<keyword evidence="5" id="KW-0949">S-adenosyl-L-methionine</keyword>
<organism evidence="11 12">
    <name type="scientific">Desulfosudis oleivorans (strain DSM 6200 / JCM 39069 / Hxd3)</name>
    <name type="common">Desulfococcus oleovorans</name>
    <dbReference type="NCBI Taxonomy" id="96561"/>
    <lineage>
        <taxon>Bacteria</taxon>
        <taxon>Pseudomonadati</taxon>
        <taxon>Thermodesulfobacteriota</taxon>
        <taxon>Desulfobacteria</taxon>
        <taxon>Desulfobacterales</taxon>
        <taxon>Desulfosudaceae</taxon>
        <taxon>Desulfosudis</taxon>
    </lineage>
</organism>
<proteinExistence type="predicted"/>
<dbReference type="GO" id="GO:0046872">
    <property type="term" value="F:metal ion binding"/>
    <property type="evidence" value="ECO:0007669"/>
    <property type="project" value="UniProtKB-KW"/>
</dbReference>
<dbReference type="STRING" id="96561.Dole_2416"/>
<evidence type="ECO:0000256" key="6">
    <source>
        <dbReference type="ARBA" id="ARBA00022723"/>
    </source>
</evidence>
<dbReference type="SUPFAM" id="SSF102114">
    <property type="entry name" value="Radical SAM enzymes"/>
    <property type="match status" value="1"/>
</dbReference>
<dbReference type="PROSITE" id="PS01305">
    <property type="entry name" value="MOAA_NIFB_PQQE"/>
    <property type="match status" value="1"/>
</dbReference>
<dbReference type="SFLD" id="SFLDS00029">
    <property type="entry name" value="Radical_SAM"/>
    <property type="match status" value="1"/>
</dbReference>
<dbReference type="InterPro" id="IPR000385">
    <property type="entry name" value="MoaA_NifB_PqqE_Fe-S-bd_CS"/>
</dbReference>
<keyword evidence="4" id="KW-0808">Transferase</keyword>
<feature type="domain" description="Radical SAM core" evidence="10">
    <location>
        <begin position="193"/>
        <end position="421"/>
    </location>
</feature>
<evidence type="ECO:0000313" key="11">
    <source>
        <dbReference type="EMBL" id="ABW68220.1"/>
    </source>
</evidence>
<dbReference type="PANTHER" id="PTHR43409">
    <property type="entry name" value="ANAEROBIC MAGNESIUM-PROTOPORPHYRIN IX MONOMETHYL ESTER CYCLASE-RELATED"/>
    <property type="match status" value="1"/>
</dbReference>
<dbReference type="AlphaFoldDB" id="A8ZVN3"/>
<dbReference type="InterPro" id="IPR006638">
    <property type="entry name" value="Elp3/MiaA/NifB-like_rSAM"/>
</dbReference>
<gene>
    <name evidence="11" type="ordered locus">Dole_2416</name>
</gene>
<accession>A8ZVN3</accession>
<evidence type="ECO:0000256" key="5">
    <source>
        <dbReference type="ARBA" id="ARBA00022691"/>
    </source>
</evidence>
<dbReference type="GO" id="GO:0031419">
    <property type="term" value="F:cobalamin binding"/>
    <property type="evidence" value="ECO:0007669"/>
    <property type="project" value="InterPro"/>
</dbReference>
<dbReference type="HOGENOM" id="CLU_021572_4_3_7"/>
<dbReference type="Gene3D" id="3.40.50.280">
    <property type="entry name" value="Cobalamin-binding domain"/>
    <property type="match status" value="1"/>
</dbReference>
<evidence type="ECO:0000256" key="4">
    <source>
        <dbReference type="ARBA" id="ARBA00022679"/>
    </source>
</evidence>
<evidence type="ECO:0000256" key="8">
    <source>
        <dbReference type="ARBA" id="ARBA00023014"/>
    </source>
</evidence>
<evidence type="ECO:0000313" key="12">
    <source>
        <dbReference type="Proteomes" id="UP000008561"/>
    </source>
</evidence>
<dbReference type="InterPro" id="IPR058240">
    <property type="entry name" value="rSAM_sf"/>
</dbReference>
<dbReference type="SMART" id="SM00729">
    <property type="entry name" value="Elp3"/>
    <property type="match status" value="1"/>
</dbReference>
<feature type="domain" description="B12-binding" evidence="9">
    <location>
        <begin position="7"/>
        <end position="142"/>
    </location>
</feature>
<keyword evidence="3" id="KW-0489">Methyltransferase</keyword>
<comment type="cofactor">
    <cofactor evidence="1">
        <name>[4Fe-4S] cluster</name>
        <dbReference type="ChEBI" id="CHEBI:49883"/>
    </cofactor>
</comment>
<evidence type="ECO:0000256" key="3">
    <source>
        <dbReference type="ARBA" id="ARBA00022603"/>
    </source>
</evidence>
<evidence type="ECO:0000256" key="7">
    <source>
        <dbReference type="ARBA" id="ARBA00023004"/>
    </source>
</evidence>
<dbReference type="GO" id="GO:0051539">
    <property type="term" value="F:4 iron, 4 sulfur cluster binding"/>
    <property type="evidence" value="ECO:0007669"/>
    <property type="project" value="UniProtKB-KW"/>
</dbReference>
<keyword evidence="6" id="KW-0479">Metal-binding</keyword>
<dbReference type="InterPro" id="IPR023404">
    <property type="entry name" value="rSAM_horseshoe"/>
</dbReference>
<name>A8ZVN3_DESOH</name>
<dbReference type="CDD" id="cd02068">
    <property type="entry name" value="radical_SAM_B12_BD"/>
    <property type="match status" value="1"/>
</dbReference>
<dbReference type="KEGG" id="dol:Dole_2416"/>
<evidence type="ECO:0000259" key="9">
    <source>
        <dbReference type="PROSITE" id="PS51332"/>
    </source>
</evidence>
<evidence type="ECO:0000259" key="10">
    <source>
        <dbReference type="PROSITE" id="PS51918"/>
    </source>
</evidence>
<dbReference type="PROSITE" id="PS51332">
    <property type="entry name" value="B12_BINDING"/>
    <property type="match status" value="1"/>
</dbReference>
<dbReference type="Gene3D" id="3.80.30.20">
    <property type="entry name" value="tm_1862 like domain"/>
    <property type="match status" value="1"/>
</dbReference>
<dbReference type="EMBL" id="CP000859">
    <property type="protein sequence ID" value="ABW68220.1"/>
    <property type="molecule type" value="Genomic_DNA"/>
</dbReference>
<sequence>MSIHRHSRHVVLVFPRFRYKSGDIPIGLATLAAYIRERVPDMSVSILDTTFSPSFAFVERYLQKHRPDIVGVFVDVLMAEDAAKVAAIAKKHGAAVIAGGPHATMAPEAVLKEAVFDAVCVGEGEETFREYIEAFYGNRNFAAVKGLWFRQADGTLYKTPERGFIEEIDALPRPAFDLFDMERYIRIFIQMDSHDPALRGVSLTVSRGCPFNCTFCQPTVHRTLGRKVRIRSPQSVVADLAYLKGAYRIECFYLSDDLLTVLPDWIREFCALLESRRLDLPWGCNTRVDTIDADMMARMKRAGLVKLKVGIESITDRIRNGLYNKQITRLQITDTLAAAEKLGIQVTGFIMVGAPTETAAEVWDTIRFAATSSLDEMVLSVTTPFPGSALHDHVIKQGWRLPSRFRLYNYYQVRRPRMSDDQISNARLFVYKKAANAYFYLHPSRLATTIRSVVGGAWLRKLLIKLRRV</sequence>
<dbReference type="Pfam" id="PF02310">
    <property type="entry name" value="B12-binding"/>
    <property type="match status" value="1"/>
</dbReference>
<dbReference type="SFLD" id="SFLDG01123">
    <property type="entry name" value="methyltransferase_(Class_B)"/>
    <property type="match status" value="1"/>
</dbReference>
<keyword evidence="12" id="KW-1185">Reference proteome</keyword>
<dbReference type="InterPro" id="IPR051198">
    <property type="entry name" value="BchE-like"/>
</dbReference>
<dbReference type="SFLD" id="SFLDG01082">
    <property type="entry name" value="B12-binding_domain_containing"/>
    <property type="match status" value="1"/>
</dbReference>
<dbReference type="GO" id="GO:0032324">
    <property type="term" value="P:molybdopterin cofactor biosynthetic process"/>
    <property type="evidence" value="ECO:0007669"/>
    <property type="project" value="UniProtKB-ARBA"/>
</dbReference>
<dbReference type="InterPro" id="IPR007197">
    <property type="entry name" value="rSAM"/>
</dbReference>
<dbReference type="Pfam" id="PF04055">
    <property type="entry name" value="Radical_SAM"/>
    <property type="match status" value="1"/>
</dbReference>
<keyword evidence="2" id="KW-0004">4Fe-4S</keyword>
<dbReference type="GO" id="GO:0003824">
    <property type="term" value="F:catalytic activity"/>
    <property type="evidence" value="ECO:0007669"/>
    <property type="project" value="InterPro"/>
</dbReference>
<keyword evidence="7" id="KW-0408">Iron</keyword>
<evidence type="ECO:0000256" key="2">
    <source>
        <dbReference type="ARBA" id="ARBA00022485"/>
    </source>
</evidence>
<dbReference type="OrthoDB" id="9762608at2"/>
<dbReference type="CDD" id="cd01335">
    <property type="entry name" value="Radical_SAM"/>
    <property type="match status" value="1"/>
</dbReference>
<evidence type="ECO:0000256" key="1">
    <source>
        <dbReference type="ARBA" id="ARBA00001966"/>
    </source>
</evidence>
<dbReference type="Proteomes" id="UP000008561">
    <property type="component" value="Chromosome"/>
</dbReference>
<dbReference type="InterPro" id="IPR006158">
    <property type="entry name" value="Cobalamin-bd"/>
</dbReference>
<keyword evidence="8" id="KW-0411">Iron-sulfur</keyword>
<reference evidence="11 12" key="1">
    <citation type="submission" date="2007-10" db="EMBL/GenBank/DDBJ databases">
        <title>Complete sequence of Desulfococcus oleovorans Hxd3.</title>
        <authorList>
            <consortium name="US DOE Joint Genome Institute"/>
            <person name="Copeland A."/>
            <person name="Lucas S."/>
            <person name="Lapidus A."/>
            <person name="Barry K."/>
            <person name="Glavina del Rio T."/>
            <person name="Dalin E."/>
            <person name="Tice H."/>
            <person name="Pitluck S."/>
            <person name="Kiss H."/>
            <person name="Brettin T."/>
            <person name="Bruce D."/>
            <person name="Detter J.C."/>
            <person name="Han C."/>
            <person name="Schmutz J."/>
            <person name="Larimer F."/>
            <person name="Land M."/>
            <person name="Hauser L."/>
            <person name="Kyrpides N."/>
            <person name="Kim E."/>
            <person name="Wawrik B."/>
            <person name="Richardson P."/>
        </authorList>
    </citation>
    <scope>NUCLEOTIDE SEQUENCE [LARGE SCALE GENOMIC DNA]</scope>
    <source>
        <strain evidence="12">DSM 6200 / JCM 39069 / Hxd3</strain>
    </source>
</reference>